<evidence type="ECO:0008006" key="4">
    <source>
        <dbReference type="Google" id="ProtNLM"/>
    </source>
</evidence>
<evidence type="ECO:0000256" key="1">
    <source>
        <dbReference type="SAM" id="Coils"/>
    </source>
</evidence>
<reference evidence="2 3" key="1">
    <citation type="journal article" date="2017" name="ISME J.">
        <title>Potential for microbial H2 and metal transformations associated with novel bacteria and archaea in deep terrestrial subsurface sediments.</title>
        <authorList>
            <person name="Hernsdorf A.W."/>
            <person name="Amano Y."/>
            <person name="Miyakawa K."/>
            <person name="Ise K."/>
            <person name="Suzuki Y."/>
            <person name="Anantharaman K."/>
            <person name="Probst A."/>
            <person name="Burstein D."/>
            <person name="Thomas B.C."/>
            <person name="Banfield J.F."/>
        </authorList>
    </citation>
    <scope>NUCLEOTIDE SEQUENCE [LARGE SCALE GENOMIC DNA]</scope>
    <source>
        <strain evidence="2">HGW-Falkowbacteria-1</strain>
    </source>
</reference>
<evidence type="ECO:0000313" key="3">
    <source>
        <dbReference type="Proteomes" id="UP000233517"/>
    </source>
</evidence>
<accession>A0A2N2E9Q1</accession>
<proteinExistence type="predicted"/>
<name>A0A2N2E9Q1_9BACT</name>
<dbReference type="Proteomes" id="UP000233517">
    <property type="component" value="Unassembled WGS sequence"/>
</dbReference>
<dbReference type="AlphaFoldDB" id="A0A2N2E9Q1"/>
<gene>
    <name evidence="2" type="ORF">CVU82_02380</name>
</gene>
<dbReference type="EMBL" id="PHAI01000002">
    <property type="protein sequence ID" value="PKM91419.1"/>
    <property type="molecule type" value="Genomic_DNA"/>
</dbReference>
<dbReference type="SUPFAM" id="SSF55021">
    <property type="entry name" value="ACT-like"/>
    <property type="match status" value="1"/>
</dbReference>
<keyword evidence="1" id="KW-0175">Coiled coil</keyword>
<dbReference type="Gene3D" id="3.30.70.1150">
    <property type="entry name" value="ACT-like. Chain A, domain 2"/>
    <property type="match status" value="1"/>
</dbReference>
<organism evidence="2 3">
    <name type="scientific">Candidatus Falkowbacteria bacterium HGW-Falkowbacteria-1</name>
    <dbReference type="NCBI Taxonomy" id="2013768"/>
    <lineage>
        <taxon>Bacteria</taxon>
        <taxon>Candidatus Falkowiibacteriota</taxon>
    </lineage>
</organism>
<protein>
    <recommendedName>
        <fullName evidence="4">CopG family transcriptional regulator</fullName>
    </recommendedName>
</protein>
<sequence>MQIIASISILTSNRQKNSPALNKVLTDSGHLIMARMGVNVQKTCTESCPGLIILALKAESGEINELFEKLNKIEDLEAKISIFEEKF</sequence>
<feature type="coiled-coil region" evidence="1">
    <location>
        <begin position="56"/>
        <end position="86"/>
    </location>
</feature>
<dbReference type="InterPro" id="IPR027271">
    <property type="entry name" value="Acetolactate_synth/TF_NikR_C"/>
</dbReference>
<evidence type="ECO:0000313" key="2">
    <source>
        <dbReference type="EMBL" id="PKM91419.1"/>
    </source>
</evidence>
<comment type="caution">
    <text evidence="2">The sequence shown here is derived from an EMBL/GenBank/DDBJ whole genome shotgun (WGS) entry which is preliminary data.</text>
</comment>
<dbReference type="InterPro" id="IPR045865">
    <property type="entry name" value="ACT-like_dom_sf"/>
</dbReference>
<dbReference type="Pfam" id="PF21699">
    <property type="entry name" value="TM1266-like"/>
    <property type="match status" value="1"/>
</dbReference>
<dbReference type="InterPro" id="IPR023860">
    <property type="entry name" value="FeFe-hyd_TM1266"/>
</dbReference>